<name>A0A2Z5FS54_9BACT</name>
<reference evidence="1 2" key="1">
    <citation type="journal article" date="2018" name="Front. Microbiol.">
        <title>Hydrolytic Capabilities as a Key to Environmental Success: Chitinolytic and Cellulolytic Acidobacteria From Acidic Sub-arctic Soils and Boreal Peatlands.</title>
        <authorList>
            <person name="Belova S.E."/>
            <person name="Ravin N.V."/>
            <person name="Pankratov T.A."/>
            <person name="Rakitin A.L."/>
            <person name="Ivanova A.A."/>
            <person name="Beletsky A.V."/>
            <person name="Mardanov A.V."/>
            <person name="Sinninghe Damste J.S."/>
            <person name="Dedysh S.N."/>
        </authorList>
    </citation>
    <scope>NUCLEOTIDE SEQUENCE [LARGE SCALE GENOMIC DNA]</scope>
    <source>
        <strain evidence="1 2">SBC82</strain>
    </source>
</reference>
<protein>
    <submittedName>
        <fullName evidence="1">Uncharacterized protein</fullName>
    </submittedName>
</protein>
<organism evidence="1 2">
    <name type="scientific">Acidisarcina polymorpha</name>
    <dbReference type="NCBI Taxonomy" id="2211140"/>
    <lineage>
        <taxon>Bacteria</taxon>
        <taxon>Pseudomonadati</taxon>
        <taxon>Acidobacteriota</taxon>
        <taxon>Terriglobia</taxon>
        <taxon>Terriglobales</taxon>
        <taxon>Acidobacteriaceae</taxon>
        <taxon>Acidisarcina</taxon>
    </lineage>
</organism>
<gene>
    <name evidence="1" type="ORF">ACPOL_0195</name>
</gene>
<dbReference type="KEGG" id="abas:ACPOL_0195"/>
<evidence type="ECO:0000313" key="2">
    <source>
        <dbReference type="Proteomes" id="UP000253606"/>
    </source>
</evidence>
<accession>A0A2Z5FS54</accession>
<proteinExistence type="predicted"/>
<dbReference type="Proteomes" id="UP000253606">
    <property type="component" value="Chromosome"/>
</dbReference>
<keyword evidence="2" id="KW-1185">Reference proteome</keyword>
<evidence type="ECO:0000313" key="1">
    <source>
        <dbReference type="EMBL" id="AXC09580.1"/>
    </source>
</evidence>
<dbReference type="AlphaFoldDB" id="A0A2Z5FS54"/>
<sequence length="56" mass="6273">MPLRDPLPAILKYHWSRWTLAAWVFLEAYDKSSSLLAKNGRISGACLLRRASTGAI</sequence>
<dbReference type="EMBL" id="CP030840">
    <property type="protein sequence ID" value="AXC09580.1"/>
    <property type="molecule type" value="Genomic_DNA"/>
</dbReference>